<dbReference type="InterPro" id="IPR036291">
    <property type="entry name" value="NAD(P)-bd_dom_sf"/>
</dbReference>
<dbReference type="GO" id="GO:0016020">
    <property type="term" value="C:membrane"/>
    <property type="evidence" value="ECO:0007669"/>
    <property type="project" value="TreeGrafter"/>
</dbReference>
<sequence length="249" mass="27047">MKVAWITGASSGIGRELALRLARDGWTVAASARNASVLQDLSEAMQDRIHAFPVDVTDRSAVAATLSLVEETLGEISLAVFGAGTYTRETAETFDTLLIGEMVDLNLMGTVHCLEAVMRRMLPRRRGHIAVMASVSGYTGLPGAAGYGATKAALINMCEALYPELKEKGVQLSLINPGFVDTPLTRMNDFPMPFMISAEAAADHIARGLRAGKFEIAFPWKMALAMKMLSALPARIRFAITRRMLREEE</sequence>
<keyword evidence="4" id="KW-1185">Reference proteome</keyword>
<organism evidence="3 4">
    <name type="scientific">Ferirhizobium litorale</name>
    <dbReference type="NCBI Taxonomy" id="2927786"/>
    <lineage>
        <taxon>Bacteria</taxon>
        <taxon>Pseudomonadati</taxon>
        <taxon>Pseudomonadota</taxon>
        <taxon>Alphaproteobacteria</taxon>
        <taxon>Hyphomicrobiales</taxon>
        <taxon>Rhizobiaceae</taxon>
        <taxon>Ferirhizobium</taxon>
    </lineage>
</organism>
<dbReference type="Proteomes" id="UP001161580">
    <property type="component" value="Unassembled WGS sequence"/>
</dbReference>
<evidence type="ECO:0000256" key="2">
    <source>
        <dbReference type="ARBA" id="ARBA00023002"/>
    </source>
</evidence>
<dbReference type="InterPro" id="IPR002347">
    <property type="entry name" value="SDR_fam"/>
</dbReference>
<proteinExistence type="inferred from homology"/>
<dbReference type="RefSeq" id="WP_311786960.1">
    <property type="nucleotide sequence ID" value="NZ_JALDYY010000007.1"/>
</dbReference>
<dbReference type="AlphaFoldDB" id="A0AAE3U2U3"/>
<protein>
    <submittedName>
        <fullName evidence="3">SDR family NAD(P)-dependent oxidoreductase</fullName>
    </submittedName>
</protein>
<dbReference type="EMBL" id="JALDYZ010000010">
    <property type="protein sequence ID" value="MDI7923891.1"/>
    <property type="molecule type" value="Genomic_DNA"/>
</dbReference>
<dbReference type="PRINTS" id="PR00081">
    <property type="entry name" value="GDHRDH"/>
</dbReference>
<gene>
    <name evidence="3" type="ORF">MRS75_17615</name>
</gene>
<dbReference type="SUPFAM" id="SSF51735">
    <property type="entry name" value="NAD(P)-binding Rossmann-fold domains"/>
    <property type="match status" value="1"/>
</dbReference>
<dbReference type="PANTHER" id="PTHR44196">
    <property type="entry name" value="DEHYDROGENASE/REDUCTASE SDR FAMILY MEMBER 7B"/>
    <property type="match status" value="1"/>
</dbReference>
<name>A0AAE3U2U3_9HYPH</name>
<reference evidence="3" key="1">
    <citation type="submission" date="2022-03" db="EMBL/GenBank/DDBJ databases">
        <title>Fererhizobium litorale gen. nov., sp. nov., isolated from sandy sediments of the Sea of Japan seashore.</title>
        <authorList>
            <person name="Romanenko L."/>
            <person name="Kurilenko V."/>
            <person name="Otstavnykh N."/>
            <person name="Svetashev V."/>
            <person name="Tekutyeva L."/>
            <person name="Isaeva M."/>
            <person name="Mikhailov V."/>
        </authorList>
    </citation>
    <scope>NUCLEOTIDE SEQUENCE</scope>
    <source>
        <strain evidence="3">KMM 9576</strain>
    </source>
</reference>
<evidence type="ECO:0000256" key="1">
    <source>
        <dbReference type="ARBA" id="ARBA00006484"/>
    </source>
</evidence>
<comment type="similarity">
    <text evidence="1">Belongs to the short-chain dehydrogenases/reductases (SDR) family.</text>
</comment>
<comment type="caution">
    <text evidence="3">The sequence shown here is derived from an EMBL/GenBank/DDBJ whole genome shotgun (WGS) entry which is preliminary data.</text>
</comment>
<dbReference type="Gene3D" id="3.40.50.720">
    <property type="entry name" value="NAD(P)-binding Rossmann-like Domain"/>
    <property type="match status" value="1"/>
</dbReference>
<dbReference type="Pfam" id="PF00106">
    <property type="entry name" value="adh_short"/>
    <property type="match status" value="1"/>
</dbReference>
<evidence type="ECO:0000313" key="4">
    <source>
        <dbReference type="Proteomes" id="UP001161580"/>
    </source>
</evidence>
<dbReference type="PANTHER" id="PTHR44196:SF1">
    <property type="entry name" value="DEHYDROGENASE_REDUCTASE SDR FAMILY MEMBER 7B"/>
    <property type="match status" value="1"/>
</dbReference>
<accession>A0AAE3U2U3</accession>
<evidence type="ECO:0000313" key="3">
    <source>
        <dbReference type="EMBL" id="MDI7923891.1"/>
    </source>
</evidence>
<keyword evidence="2" id="KW-0560">Oxidoreductase</keyword>
<dbReference type="GO" id="GO:0016491">
    <property type="term" value="F:oxidoreductase activity"/>
    <property type="evidence" value="ECO:0007669"/>
    <property type="project" value="UniProtKB-KW"/>
</dbReference>